<accession>A0ABD1JDB7</accession>
<dbReference type="GO" id="GO:0005634">
    <property type="term" value="C:nucleus"/>
    <property type="evidence" value="ECO:0007669"/>
    <property type="project" value="UniProtKB-SubCell"/>
</dbReference>
<keyword evidence="7" id="KW-0472">Membrane</keyword>
<dbReference type="Pfam" id="PF05694">
    <property type="entry name" value="SBP56"/>
    <property type="match status" value="1"/>
</dbReference>
<comment type="pathway">
    <text evidence="1 7">Organosulfur degradation.</text>
</comment>
<keyword evidence="7" id="KW-0539">Nucleus</keyword>
<dbReference type="Gene3D" id="2.130.10.10">
    <property type="entry name" value="YVTN repeat-like/Quinoprotein amine dehydrogenase"/>
    <property type="match status" value="1"/>
</dbReference>
<keyword evidence="7" id="KW-0813">Transport</keyword>
<keyword evidence="7" id="KW-0560">Oxidoreductase</keyword>
<dbReference type="GO" id="GO:0018549">
    <property type="term" value="F:methanethiol oxidase activity"/>
    <property type="evidence" value="ECO:0007669"/>
    <property type="project" value="UniProtKB-UniRule"/>
</dbReference>
<dbReference type="GO" id="GO:0015031">
    <property type="term" value="P:protein transport"/>
    <property type="evidence" value="ECO:0007669"/>
    <property type="project" value="UniProtKB-UniRule"/>
</dbReference>
<evidence type="ECO:0000256" key="6">
    <source>
        <dbReference type="ARBA" id="ARBA00047539"/>
    </source>
</evidence>
<reference evidence="8 9" key="1">
    <citation type="submission" date="2024-09" db="EMBL/GenBank/DDBJ databases">
        <title>A chromosome-level genome assembly of Gray's grenadier anchovy, Coilia grayii.</title>
        <authorList>
            <person name="Fu Z."/>
        </authorList>
    </citation>
    <scope>NUCLEOTIDE SEQUENCE [LARGE SCALE GENOMIC DNA]</scope>
    <source>
        <strain evidence="8">G4</strain>
        <tissue evidence="8">Muscle</tissue>
    </source>
</reference>
<sequence length="455" mass="50910">MKGPREKIVYLPCIYRNTDILKPDYLATVDVDPKSPSYCKVIHRLFMPNLRDELHHSGWNSCSSCYDDPSKTRNRLILPSLISSRIYVVDVGTDPLAPRIHKIVEPTDLFWKCDLANPHTSHCLGSGQIMISAMGDPSGNGKGGFVLLDGETFEVVGNWELPGDAAPMGYDFWYQPRHNVMMSTEWGAPKALANGFDPAHVKAGLYGRCIHVWDWTTHKRVQTLDLGEEGAIPLEIRFLHDPAESQGYVGCALGGTVFHFYKTTKGDWAADKVIKVPSKKVEGWALPEMPSLITDILISLDDRYLYFSNWLHGDIRQYDITDRKNPRLTGQAFLGGSIINDGPVKVLEDNELDSQPPPRIVKGKRIQGSPQMLQLSLDGKRLYVTTSLYSAWDKQFYPDIIKEGSVMMQIDVDTVNGGLKLNEDFLVDFGAEPEGPALAHELRYPGGDCTSDIWL</sequence>
<gene>
    <name evidence="8" type="ORF">ACEWY4_020113</name>
</gene>
<evidence type="ECO:0000256" key="2">
    <source>
        <dbReference type="ARBA" id="ARBA00005606"/>
    </source>
</evidence>
<dbReference type="AlphaFoldDB" id="A0ABD1JDB7"/>
<dbReference type="SUPFAM" id="SSF75011">
    <property type="entry name" value="3-carboxy-cis,cis-mucoante lactonizing enzyme"/>
    <property type="match status" value="1"/>
</dbReference>
<keyword evidence="9" id="KW-1185">Reference proteome</keyword>
<comment type="caution">
    <text evidence="8">The sequence shown here is derived from an EMBL/GenBank/DDBJ whole genome shotgun (WGS) entry which is preliminary data.</text>
</comment>
<name>A0ABD1JDB7_9TELE</name>
<keyword evidence="7" id="KW-0963">Cytoplasm</keyword>
<comment type="similarity">
    <text evidence="2 7">Belongs to the selenium-binding protein family.</text>
</comment>
<evidence type="ECO:0000256" key="1">
    <source>
        <dbReference type="ARBA" id="ARBA00005177"/>
    </source>
</evidence>
<dbReference type="GO" id="GO:0005829">
    <property type="term" value="C:cytosol"/>
    <property type="evidence" value="ECO:0007669"/>
    <property type="project" value="UniProtKB-SubCell"/>
</dbReference>
<dbReference type="EMBL" id="JBHFQA010000017">
    <property type="protein sequence ID" value="KAL2084595.1"/>
    <property type="molecule type" value="Genomic_DNA"/>
</dbReference>
<keyword evidence="7" id="KW-0007">Acetylation</keyword>
<evidence type="ECO:0000313" key="9">
    <source>
        <dbReference type="Proteomes" id="UP001591681"/>
    </source>
</evidence>
<dbReference type="InterPro" id="IPR015943">
    <property type="entry name" value="WD40/YVTN_repeat-like_dom_sf"/>
</dbReference>
<evidence type="ECO:0000313" key="8">
    <source>
        <dbReference type="EMBL" id="KAL2084595.1"/>
    </source>
</evidence>
<organism evidence="8 9">
    <name type="scientific">Coilia grayii</name>
    <name type="common">Gray's grenadier anchovy</name>
    <dbReference type="NCBI Taxonomy" id="363190"/>
    <lineage>
        <taxon>Eukaryota</taxon>
        <taxon>Metazoa</taxon>
        <taxon>Chordata</taxon>
        <taxon>Craniata</taxon>
        <taxon>Vertebrata</taxon>
        <taxon>Euteleostomi</taxon>
        <taxon>Actinopterygii</taxon>
        <taxon>Neopterygii</taxon>
        <taxon>Teleostei</taxon>
        <taxon>Clupei</taxon>
        <taxon>Clupeiformes</taxon>
        <taxon>Clupeoidei</taxon>
        <taxon>Engraulidae</taxon>
        <taxon>Coilinae</taxon>
        <taxon>Coilia</taxon>
    </lineage>
</organism>
<dbReference type="PANTHER" id="PTHR23300">
    <property type="entry name" value="METHANETHIOL OXIDASE"/>
    <property type="match status" value="1"/>
</dbReference>
<dbReference type="InterPro" id="IPR008826">
    <property type="entry name" value="Se-bd"/>
</dbReference>
<evidence type="ECO:0000256" key="5">
    <source>
        <dbReference type="ARBA" id="ARBA00023266"/>
    </source>
</evidence>
<dbReference type="GO" id="GO:0008430">
    <property type="term" value="F:selenium binding"/>
    <property type="evidence" value="ECO:0007669"/>
    <property type="project" value="UniProtKB-UniRule"/>
</dbReference>
<comment type="catalytic activity">
    <reaction evidence="6 7">
        <text>methanethiol + O2 + H2O = hydrogen sulfide + formaldehyde + H2O2 + H(+)</text>
        <dbReference type="Rhea" id="RHEA:11812"/>
        <dbReference type="ChEBI" id="CHEBI:15377"/>
        <dbReference type="ChEBI" id="CHEBI:15378"/>
        <dbReference type="ChEBI" id="CHEBI:15379"/>
        <dbReference type="ChEBI" id="CHEBI:16007"/>
        <dbReference type="ChEBI" id="CHEBI:16240"/>
        <dbReference type="ChEBI" id="CHEBI:16842"/>
        <dbReference type="ChEBI" id="CHEBI:29919"/>
        <dbReference type="EC" id="1.8.3.4"/>
    </reaction>
</comment>
<dbReference type="EC" id="1.8.3.4" evidence="3 7"/>
<evidence type="ECO:0000256" key="3">
    <source>
        <dbReference type="ARBA" id="ARBA00012510"/>
    </source>
</evidence>
<protein>
    <recommendedName>
        <fullName evidence="4 7">Methanethiol oxidase</fullName>
        <shortName evidence="7">MTO</shortName>
        <ecNumber evidence="3 7">1.8.3.4</ecNumber>
    </recommendedName>
    <alternativeName>
        <fullName evidence="7">Selenium-binding protein 1</fullName>
    </alternativeName>
</protein>
<comment type="subcellular location">
    <subcellularLocation>
        <location evidence="7">Nucleus</location>
    </subcellularLocation>
    <subcellularLocation>
        <location evidence="7">Cytoplasm</location>
        <location evidence="7">Cytosol</location>
    </subcellularLocation>
    <subcellularLocation>
        <location evidence="7">Membrane</location>
        <topology evidence="7">Peripheral membrane protein</topology>
    </subcellularLocation>
    <text evidence="7">May associate with Golgi membrane. May associate with the membrane of autophagosomes.</text>
</comment>
<evidence type="ECO:0000256" key="4">
    <source>
        <dbReference type="ARBA" id="ARBA00015601"/>
    </source>
</evidence>
<keyword evidence="7" id="KW-0653">Protein transport</keyword>
<proteinExistence type="inferred from homology"/>
<comment type="function">
    <text evidence="7">Catalyzes the oxidation of methanethiol, an organosulfur compound known to be produced in substantial amounts by gut bacteria. Selenium-binding protein which may be involved in the sensing of reactive xenobiotics in the cytoplasm. May be involved in intra-Golgi protein transport.</text>
</comment>
<evidence type="ECO:0000256" key="7">
    <source>
        <dbReference type="RuleBase" id="RU369071"/>
    </source>
</evidence>
<keyword evidence="5 7" id="KW-0711">Selenium</keyword>
<dbReference type="PANTHER" id="PTHR23300:SF0">
    <property type="entry name" value="METHANETHIOL OXIDASE"/>
    <property type="match status" value="1"/>
</dbReference>
<dbReference type="Proteomes" id="UP001591681">
    <property type="component" value="Unassembled WGS sequence"/>
</dbReference>
<dbReference type="GO" id="GO:0016020">
    <property type="term" value="C:membrane"/>
    <property type="evidence" value="ECO:0007669"/>
    <property type="project" value="UniProtKB-SubCell"/>
</dbReference>